<protein>
    <submittedName>
        <fullName evidence="1">Uncharacterized protein</fullName>
    </submittedName>
</protein>
<gene>
    <name evidence="1" type="ORF">L6452_17125</name>
</gene>
<reference evidence="1 2" key="2">
    <citation type="journal article" date="2022" name="Mol. Ecol. Resour.">
        <title>The genomes of chicory, endive, great burdock and yacon provide insights into Asteraceae paleo-polyploidization history and plant inulin production.</title>
        <authorList>
            <person name="Fan W."/>
            <person name="Wang S."/>
            <person name="Wang H."/>
            <person name="Wang A."/>
            <person name="Jiang F."/>
            <person name="Liu H."/>
            <person name="Zhao H."/>
            <person name="Xu D."/>
            <person name="Zhang Y."/>
        </authorList>
    </citation>
    <scope>NUCLEOTIDE SEQUENCE [LARGE SCALE GENOMIC DNA]</scope>
    <source>
        <strain evidence="2">cv. Niubang</strain>
    </source>
</reference>
<proteinExistence type="predicted"/>
<comment type="caution">
    <text evidence="1">The sequence shown here is derived from an EMBL/GenBank/DDBJ whole genome shotgun (WGS) entry which is preliminary data.</text>
</comment>
<reference evidence="2" key="1">
    <citation type="journal article" date="2022" name="Mol. Ecol. Resour.">
        <title>The genomes of chicory, endive, great burdock and yacon provide insights into Asteraceae palaeo-polyploidization history and plant inulin production.</title>
        <authorList>
            <person name="Fan W."/>
            <person name="Wang S."/>
            <person name="Wang H."/>
            <person name="Wang A."/>
            <person name="Jiang F."/>
            <person name="Liu H."/>
            <person name="Zhao H."/>
            <person name="Xu D."/>
            <person name="Zhang Y."/>
        </authorList>
    </citation>
    <scope>NUCLEOTIDE SEQUENCE [LARGE SCALE GENOMIC DNA]</scope>
    <source>
        <strain evidence="2">cv. Niubang</strain>
    </source>
</reference>
<organism evidence="1 2">
    <name type="scientific">Arctium lappa</name>
    <name type="common">Greater burdock</name>
    <name type="synonym">Lappa major</name>
    <dbReference type="NCBI Taxonomy" id="4217"/>
    <lineage>
        <taxon>Eukaryota</taxon>
        <taxon>Viridiplantae</taxon>
        <taxon>Streptophyta</taxon>
        <taxon>Embryophyta</taxon>
        <taxon>Tracheophyta</taxon>
        <taxon>Spermatophyta</taxon>
        <taxon>Magnoliopsida</taxon>
        <taxon>eudicotyledons</taxon>
        <taxon>Gunneridae</taxon>
        <taxon>Pentapetalae</taxon>
        <taxon>asterids</taxon>
        <taxon>campanulids</taxon>
        <taxon>Asterales</taxon>
        <taxon>Asteraceae</taxon>
        <taxon>Carduoideae</taxon>
        <taxon>Cardueae</taxon>
        <taxon>Arctiinae</taxon>
        <taxon>Arctium</taxon>
    </lineage>
</organism>
<sequence length="196" mass="21828">MSPGRWNHRDDEDWIVDLETLTKGIGKEKSITPANSDLANSDALHIAGIVDPDVKSLSLVFILLWILLIPHPVCSPPHFGRGALQKVLKNYKNLQHIITILGMNELSEDDKLTIACARKIQRFLSQSFHVAEVFTGALILLLLAPSKLVFEISLQMLHHIRTNESKPKNGSCIGYHTVAESGSIVDRSPLRIIIWA</sequence>
<evidence type="ECO:0000313" key="2">
    <source>
        <dbReference type="Proteomes" id="UP001055879"/>
    </source>
</evidence>
<name>A0ACB9C2K7_ARCLA</name>
<dbReference type="EMBL" id="CM042051">
    <property type="protein sequence ID" value="KAI3728488.1"/>
    <property type="molecule type" value="Genomic_DNA"/>
</dbReference>
<keyword evidence="2" id="KW-1185">Reference proteome</keyword>
<accession>A0ACB9C2K7</accession>
<dbReference type="Proteomes" id="UP001055879">
    <property type="component" value="Linkage Group LG05"/>
</dbReference>
<evidence type="ECO:0000313" key="1">
    <source>
        <dbReference type="EMBL" id="KAI3728488.1"/>
    </source>
</evidence>